<dbReference type="EMBL" id="WHWC01000005">
    <property type="protein sequence ID" value="KAG8382718.1"/>
    <property type="molecule type" value="Genomic_DNA"/>
</dbReference>
<comment type="domain">
    <text evidence="2">The jas domain is required for interaction with COI1.</text>
</comment>
<accession>A0AAV6XUC6</accession>
<organism evidence="4 5">
    <name type="scientific">Buddleja alternifolia</name>
    <dbReference type="NCBI Taxonomy" id="168488"/>
    <lineage>
        <taxon>Eukaryota</taxon>
        <taxon>Viridiplantae</taxon>
        <taxon>Streptophyta</taxon>
        <taxon>Embryophyta</taxon>
        <taxon>Tracheophyta</taxon>
        <taxon>Spermatophyta</taxon>
        <taxon>Magnoliopsida</taxon>
        <taxon>eudicotyledons</taxon>
        <taxon>Gunneridae</taxon>
        <taxon>Pentapetalae</taxon>
        <taxon>asterids</taxon>
        <taxon>lamiids</taxon>
        <taxon>Lamiales</taxon>
        <taxon>Scrophulariaceae</taxon>
        <taxon>Buddlejeae</taxon>
        <taxon>Buddleja</taxon>
    </lineage>
</organism>
<comment type="similarity">
    <text evidence="1 2">Belongs to the TIFY/JAZ family.</text>
</comment>
<comment type="subcellular location">
    <subcellularLocation>
        <location evidence="2">Nucleus</location>
    </subcellularLocation>
</comment>
<dbReference type="GO" id="GO:0031347">
    <property type="term" value="P:regulation of defense response"/>
    <property type="evidence" value="ECO:0007669"/>
    <property type="project" value="UniProtKB-UniRule"/>
</dbReference>
<proteinExistence type="inferred from homology"/>
<dbReference type="GO" id="GO:0005634">
    <property type="term" value="C:nucleus"/>
    <property type="evidence" value="ECO:0007669"/>
    <property type="project" value="UniProtKB-SubCell"/>
</dbReference>
<feature type="domain" description="Tify" evidence="3">
    <location>
        <begin position="146"/>
        <end position="181"/>
    </location>
</feature>
<dbReference type="InterPro" id="IPR010399">
    <property type="entry name" value="Tify_dom"/>
</dbReference>
<keyword evidence="2" id="KW-1184">Jasmonic acid signaling pathway</keyword>
<dbReference type="PANTHER" id="PTHR33077:SF149">
    <property type="entry name" value="PROTEIN TIFY"/>
    <property type="match status" value="1"/>
</dbReference>
<dbReference type="Proteomes" id="UP000826271">
    <property type="component" value="Unassembled WGS sequence"/>
</dbReference>
<reference evidence="4" key="1">
    <citation type="submission" date="2019-10" db="EMBL/GenBank/DDBJ databases">
        <authorList>
            <person name="Zhang R."/>
            <person name="Pan Y."/>
            <person name="Wang J."/>
            <person name="Ma R."/>
            <person name="Yu S."/>
        </authorList>
    </citation>
    <scope>NUCLEOTIDE SEQUENCE</scope>
    <source>
        <strain evidence="4">LA-IB0</strain>
        <tissue evidence="4">Leaf</tissue>
    </source>
</reference>
<dbReference type="InterPro" id="IPR040390">
    <property type="entry name" value="TIFY/JAZ"/>
</dbReference>
<sequence>MERDFMGLNFKDSVAVKEEFVDEDCGYTRSSGVPWQSSNKVSALPHFMSLKSEQDDKPSKVKADLLASHGYLLKSGSDFFGDNQNGHSAYPSSMTSPFLKPHFTAACQNFRMKQQFLGGNPLTAPHSYLPSTAPVTGTTEQWINPKAPSVTKLTIFYGGTVNVFDDISPEKAQAIMFLAGNGFVSSNMSQSKLHKQGTGSKLSAADRVLMSQPMNMPHPVDQSSTPAANNDQVKVSTTIGMSTTVVNKVEPSLAISSIGSAAATAMISSAVPQARKASLARFLEKRKERAMNSSPYGLGKNTADCDSHESNGFGFSATSGVGSSSVSISKGY</sequence>
<dbReference type="PROSITE" id="PS51320">
    <property type="entry name" value="TIFY"/>
    <property type="match status" value="1"/>
</dbReference>
<evidence type="ECO:0000256" key="1">
    <source>
        <dbReference type="ARBA" id="ARBA00008614"/>
    </source>
</evidence>
<dbReference type="Pfam" id="PF06200">
    <property type="entry name" value="tify"/>
    <property type="match status" value="1"/>
</dbReference>
<evidence type="ECO:0000313" key="5">
    <source>
        <dbReference type="Proteomes" id="UP000826271"/>
    </source>
</evidence>
<gene>
    <name evidence="4" type="ORF">BUALT_Bualt05G0106500</name>
</gene>
<evidence type="ECO:0000256" key="2">
    <source>
        <dbReference type="RuleBase" id="RU369065"/>
    </source>
</evidence>
<comment type="function">
    <text evidence="2">Repressor of jasmonate responses.</text>
</comment>
<keyword evidence="2" id="KW-0539">Nucleus</keyword>
<dbReference type="InterPro" id="IPR018467">
    <property type="entry name" value="CCT_CS"/>
</dbReference>
<dbReference type="SMART" id="SM00979">
    <property type="entry name" value="TIFY"/>
    <property type="match status" value="1"/>
</dbReference>
<protein>
    <recommendedName>
        <fullName evidence="2">Protein TIFY</fullName>
    </recommendedName>
    <alternativeName>
        <fullName evidence="2">Jasmonate ZIM domain-containing protein</fullName>
    </alternativeName>
</protein>
<dbReference type="GO" id="GO:0009611">
    <property type="term" value="P:response to wounding"/>
    <property type="evidence" value="ECO:0007669"/>
    <property type="project" value="UniProtKB-UniRule"/>
</dbReference>
<dbReference type="Pfam" id="PF09425">
    <property type="entry name" value="Jas_motif"/>
    <property type="match status" value="1"/>
</dbReference>
<evidence type="ECO:0000313" key="4">
    <source>
        <dbReference type="EMBL" id="KAG8382718.1"/>
    </source>
</evidence>
<evidence type="ECO:0000259" key="3">
    <source>
        <dbReference type="PROSITE" id="PS51320"/>
    </source>
</evidence>
<comment type="caution">
    <text evidence="4">The sequence shown here is derived from an EMBL/GenBank/DDBJ whole genome shotgun (WGS) entry which is preliminary data.</text>
</comment>
<keyword evidence="5" id="KW-1185">Reference proteome</keyword>
<dbReference type="GO" id="GO:2000022">
    <property type="term" value="P:regulation of jasmonic acid mediated signaling pathway"/>
    <property type="evidence" value="ECO:0007669"/>
    <property type="project" value="UniProtKB-UniRule"/>
</dbReference>
<name>A0AAV6XUC6_9LAMI</name>
<dbReference type="AlphaFoldDB" id="A0AAV6XUC6"/>
<dbReference type="PANTHER" id="PTHR33077">
    <property type="entry name" value="PROTEIN TIFY 4A-RELATED-RELATED"/>
    <property type="match status" value="1"/>
</dbReference>